<name>A0A6J6SB81_9ZZZZ</name>
<organism evidence="1">
    <name type="scientific">freshwater metagenome</name>
    <dbReference type="NCBI Taxonomy" id="449393"/>
    <lineage>
        <taxon>unclassified sequences</taxon>
        <taxon>metagenomes</taxon>
        <taxon>ecological metagenomes</taxon>
    </lineage>
</organism>
<evidence type="ECO:0000313" key="1">
    <source>
        <dbReference type="EMBL" id="CAB4732181.1"/>
    </source>
</evidence>
<reference evidence="1" key="1">
    <citation type="submission" date="2020-05" db="EMBL/GenBank/DDBJ databases">
        <authorList>
            <person name="Chiriac C."/>
            <person name="Salcher M."/>
            <person name="Ghai R."/>
            <person name="Kavagutti S V."/>
        </authorList>
    </citation>
    <scope>NUCLEOTIDE SEQUENCE</scope>
</reference>
<dbReference type="AlphaFoldDB" id="A0A6J6SB81"/>
<proteinExistence type="predicted"/>
<protein>
    <submittedName>
        <fullName evidence="1">Unannotated protein</fullName>
    </submittedName>
</protein>
<dbReference type="EMBL" id="CAEZYW010000023">
    <property type="protein sequence ID" value="CAB4732181.1"/>
    <property type="molecule type" value="Genomic_DNA"/>
</dbReference>
<sequence>MPTEVAVSSHAETTRMDIRELVRRLNSHLGATIVAALAGVRDSKLPYRWAKPDGPTPNLEAEERLRTAHRTWLMLADAESDHTARSWFIGANPLLDEVAPFMALREGESQKVLRAAEAFISGAWSA</sequence>
<gene>
    <name evidence="1" type="ORF">UFOPK2786_00252</name>
    <name evidence="2" type="ORF">UFOPK2810_01468</name>
</gene>
<accession>A0A6J6SB81</accession>
<evidence type="ECO:0000313" key="2">
    <source>
        <dbReference type="EMBL" id="CAB4762909.1"/>
    </source>
</evidence>
<dbReference type="EMBL" id="CAEZYZ010000284">
    <property type="protein sequence ID" value="CAB4762909.1"/>
    <property type="molecule type" value="Genomic_DNA"/>
</dbReference>